<dbReference type="Pfam" id="PF00994">
    <property type="entry name" value="MoCF_biosynth"/>
    <property type="match status" value="1"/>
</dbReference>
<dbReference type="Proteomes" id="UP001153618">
    <property type="component" value="Unassembled WGS sequence"/>
</dbReference>
<proteinExistence type="predicted"/>
<dbReference type="Gene3D" id="3.40.980.10">
    <property type="entry name" value="MoaB/Mog-like domain"/>
    <property type="match status" value="1"/>
</dbReference>
<dbReference type="SMART" id="SM00852">
    <property type="entry name" value="MoCF_biosynth"/>
    <property type="match status" value="1"/>
</dbReference>
<gene>
    <name evidence="3" type="ORF">POLS_LOCUS4804</name>
</gene>
<evidence type="ECO:0000256" key="1">
    <source>
        <dbReference type="SAM" id="MobiDB-lite"/>
    </source>
</evidence>
<organism evidence="3 4">
    <name type="scientific">Penicillium olsonii</name>
    <dbReference type="NCBI Taxonomy" id="99116"/>
    <lineage>
        <taxon>Eukaryota</taxon>
        <taxon>Fungi</taxon>
        <taxon>Dikarya</taxon>
        <taxon>Ascomycota</taxon>
        <taxon>Pezizomycotina</taxon>
        <taxon>Eurotiomycetes</taxon>
        <taxon>Eurotiomycetidae</taxon>
        <taxon>Eurotiales</taxon>
        <taxon>Aspergillaceae</taxon>
        <taxon>Penicillium</taxon>
    </lineage>
</organism>
<name>A0A9W4MS99_PENOL</name>
<dbReference type="EMBL" id="CAJVOS010000024">
    <property type="protein sequence ID" value="CAG8105685.1"/>
    <property type="molecule type" value="Genomic_DNA"/>
</dbReference>
<protein>
    <recommendedName>
        <fullName evidence="2">MoaB/Mog domain-containing protein</fullName>
    </recommendedName>
</protein>
<feature type="domain" description="MoaB/Mog" evidence="2">
    <location>
        <begin position="80"/>
        <end position="260"/>
    </location>
</feature>
<dbReference type="InterPro" id="IPR036425">
    <property type="entry name" value="MoaB/Mog-like_dom_sf"/>
</dbReference>
<evidence type="ECO:0000259" key="2">
    <source>
        <dbReference type="SMART" id="SM00852"/>
    </source>
</evidence>
<feature type="region of interest" description="Disordered" evidence="1">
    <location>
        <begin position="43"/>
        <end position="70"/>
    </location>
</feature>
<dbReference type="SUPFAM" id="SSF53218">
    <property type="entry name" value="Molybdenum cofactor biosynthesis proteins"/>
    <property type="match status" value="1"/>
</dbReference>
<dbReference type="InterPro" id="IPR056596">
    <property type="entry name" value="FLAD1_M"/>
</dbReference>
<reference evidence="3" key="1">
    <citation type="submission" date="2021-07" db="EMBL/GenBank/DDBJ databases">
        <authorList>
            <person name="Branca A.L. A."/>
        </authorList>
    </citation>
    <scope>NUCLEOTIDE SEQUENCE</scope>
</reference>
<comment type="caution">
    <text evidence="3">The sequence shown here is derived from an EMBL/GenBank/DDBJ whole genome shotgun (WGS) entry which is preliminary data.</text>
</comment>
<dbReference type="AlphaFoldDB" id="A0A9W4MS99"/>
<dbReference type="OrthoDB" id="448496at2759"/>
<dbReference type="Pfam" id="PF24102">
    <property type="entry name" value="FLAD1_M"/>
    <property type="match status" value="1"/>
</dbReference>
<dbReference type="PANTHER" id="PTHR47675">
    <property type="entry name" value="MOLYBDOPTERIN BINDING DOMAIN PROTEIN (AFU_ORTHOLOGUE AFUA_5G11210)"/>
    <property type="match status" value="1"/>
</dbReference>
<feature type="compositionally biased region" description="Pro residues" evidence="1">
    <location>
        <begin position="48"/>
        <end position="63"/>
    </location>
</feature>
<dbReference type="GO" id="GO:0042726">
    <property type="term" value="P:flavin-containing compound metabolic process"/>
    <property type="evidence" value="ECO:0007669"/>
    <property type="project" value="TreeGrafter"/>
</dbReference>
<feature type="compositionally biased region" description="Basic and acidic residues" evidence="1">
    <location>
        <begin position="334"/>
        <end position="343"/>
    </location>
</feature>
<feature type="region of interest" description="Disordered" evidence="1">
    <location>
        <begin position="334"/>
        <end position="358"/>
    </location>
</feature>
<dbReference type="PANTHER" id="PTHR47675:SF1">
    <property type="entry name" value="MOLYBDOPTERIN BINDING DOMAIN PROTEIN (AFU_ORTHOLOGUE AFUA_5G11210)"/>
    <property type="match status" value="1"/>
</dbReference>
<dbReference type="InterPro" id="IPR001453">
    <property type="entry name" value="MoaB/Mog_dom"/>
</dbReference>
<dbReference type="CDD" id="cd00885">
    <property type="entry name" value="cinA"/>
    <property type="match status" value="1"/>
</dbReference>
<accession>A0A9W4MS99</accession>
<sequence>MRAEFPPPPRFQHPVLSLSVYLHISAFMLSRLNLLTRHLSRPFGPSRPSVPTPSTPSLAPRPGPSAMTSAAHTKPIHTAACLIIGDEVLGGKTIDTNSPYLAKFCFSLGMQLQRVEVIPDDESDIIEAVRRMSSRYDFVVTSGGIGPTHDDITYSSIAKAFDLKLQLHQPAFERMKRLSKPHPMQLNFDWDTPSPGLTAKLRMVELPFDPKLSPESQAVFVADDLWVPIAVVNGNVHILPGVPRLFERLLDNLKPSLIPRLTDPEGKGTFRFLFSTPLPESAVAPYLTELAAKVEPRGIKVGSYPRWGKKRNTVTLVGADKALMESLVKEVEENVQGKHVAKEDEMDPPSDSEHVYSQ</sequence>
<evidence type="ECO:0000313" key="3">
    <source>
        <dbReference type="EMBL" id="CAG8105685.1"/>
    </source>
</evidence>
<keyword evidence="4" id="KW-1185">Reference proteome</keyword>
<evidence type="ECO:0000313" key="4">
    <source>
        <dbReference type="Proteomes" id="UP001153618"/>
    </source>
</evidence>
<dbReference type="GO" id="GO:0047884">
    <property type="term" value="F:FAD diphosphatase activity"/>
    <property type="evidence" value="ECO:0007669"/>
    <property type="project" value="TreeGrafter"/>
</dbReference>